<evidence type="ECO:0008006" key="5">
    <source>
        <dbReference type="Google" id="ProtNLM"/>
    </source>
</evidence>
<keyword evidence="2" id="KW-0732">Signal</keyword>
<evidence type="ECO:0000313" key="4">
    <source>
        <dbReference type="Proteomes" id="UP000195221"/>
    </source>
</evidence>
<protein>
    <recommendedName>
        <fullName evidence="5">DUF3613 domain-containing protein</fullName>
    </recommendedName>
</protein>
<feature type="signal peptide" evidence="2">
    <location>
        <begin position="1"/>
        <end position="23"/>
    </location>
</feature>
<accession>A0A242MDP3</accession>
<evidence type="ECO:0000256" key="1">
    <source>
        <dbReference type="SAM" id="MobiDB-lite"/>
    </source>
</evidence>
<gene>
    <name evidence="3" type="ORF">PAMC26577_30305</name>
</gene>
<dbReference type="EMBL" id="NBTZ01000115">
    <property type="protein sequence ID" value="OTP69332.1"/>
    <property type="molecule type" value="Genomic_DNA"/>
</dbReference>
<dbReference type="Pfam" id="PF12266">
    <property type="entry name" value="DUF3613"/>
    <property type="match status" value="1"/>
</dbReference>
<feature type="region of interest" description="Disordered" evidence="1">
    <location>
        <begin position="110"/>
        <end position="131"/>
    </location>
</feature>
<dbReference type="InterPro" id="IPR022053">
    <property type="entry name" value="DUF3613"/>
</dbReference>
<sequence length="131" mass="13726">MRNNAIMIAIAIGVLPFASPVLAQTQVQTPLTAQAQAQPQSQAQPQYETVAQPPVMEQPVEAPVTRIGDSTVAWLAMQREGHLAAPAQPMLGVEADAAFRRYLKSFDHPIPAQLNSSVGEVGAGSGGGAQN</sequence>
<organism evidence="3 4">
    <name type="scientific">Caballeronia sordidicola</name>
    <name type="common">Burkholderia sordidicola</name>
    <dbReference type="NCBI Taxonomy" id="196367"/>
    <lineage>
        <taxon>Bacteria</taxon>
        <taxon>Pseudomonadati</taxon>
        <taxon>Pseudomonadota</taxon>
        <taxon>Betaproteobacteria</taxon>
        <taxon>Burkholderiales</taxon>
        <taxon>Burkholderiaceae</taxon>
        <taxon>Caballeronia</taxon>
    </lineage>
</organism>
<feature type="compositionally biased region" description="Gly residues" evidence="1">
    <location>
        <begin position="121"/>
        <end position="131"/>
    </location>
</feature>
<evidence type="ECO:0000313" key="3">
    <source>
        <dbReference type="EMBL" id="OTP69332.1"/>
    </source>
</evidence>
<proteinExistence type="predicted"/>
<reference evidence="3 4" key="1">
    <citation type="submission" date="2017-03" db="EMBL/GenBank/DDBJ databases">
        <title>Genome analysis of strain PAMC 26577.</title>
        <authorList>
            <person name="Oh H.-M."/>
            <person name="Yang J.-A."/>
        </authorList>
    </citation>
    <scope>NUCLEOTIDE SEQUENCE [LARGE SCALE GENOMIC DNA]</scope>
    <source>
        <strain evidence="3 4">PAMC 26577</strain>
    </source>
</reference>
<evidence type="ECO:0000256" key="2">
    <source>
        <dbReference type="SAM" id="SignalP"/>
    </source>
</evidence>
<dbReference type="Proteomes" id="UP000195221">
    <property type="component" value="Unassembled WGS sequence"/>
</dbReference>
<dbReference type="AlphaFoldDB" id="A0A242MDP3"/>
<comment type="caution">
    <text evidence="3">The sequence shown here is derived from an EMBL/GenBank/DDBJ whole genome shotgun (WGS) entry which is preliminary data.</text>
</comment>
<feature type="chain" id="PRO_5011317811" description="DUF3613 domain-containing protein" evidence="2">
    <location>
        <begin position="24"/>
        <end position="131"/>
    </location>
</feature>
<name>A0A242MDP3_CABSO</name>